<evidence type="ECO:0000313" key="13">
    <source>
        <dbReference type="Proteomes" id="UP001597131"/>
    </source>
</evidence>
<dbReference type="InterPro" id="IPR003594">
    <property type="entry name" value="HATPase_dom"/>
</dbReference>
<evidence type="ECO:0000259" key="10">
    <source>
        <dbReference type="PROSITE" id="PS50046"/>
    </source>
</evidence>
<sequence length="738" mass="84139">MRNSSELYPNNVDISNCDKEPIHIIGKSQSHGLILSVYFESLEVIQSGSNAKDILGISSDNILGRPVQEIVGDSFAEKLAEKLQQQTSLLPEELEINGKKFIVLAHRSEENLILDIEPLGELHDPYLFQRQLTKVLNNLKVQENAPELCREVARLTREFFDYDRVMIYRFDEEWNGEVIAEEKKEELESWLGLHYPASDIPAQSRKLFLKHPIRIIADVNYDPVSISPELSPVTGKPLDLSRSQLRGVSPIHIEYLQNMNVGASLTAAIIVNGKLWGLIACHHYSAKFINYYERESYRFLTEMFSSELSLIETNKFLKKTDKTNKLRNELIVKMKEANTIPDALIEASPVFTELLSCSGGAIIWEEETIMIGKKVPAKASIKKLVEELIRKQEEDMFFTKNLGSFIKLDESVSKLISGLLSIRVTENKYLVWFRPELVQVVDWGGNPEKKVTYNEAKKRLSPRKSFEKWSQKLTGISESWKGYELSAAKGLREDISHIIVEKQRNEIHELNERLLDANKELELFGYGMSHDMKAPLRGIKGYAEILQEDYASNLNKEGQYLINTILGLTGRLENLIDDILSFSKMNSRELRAQKISVNTIISEIIELFNVKVNYPRTEIMVEEDMPFIKGDKKMIFQIWSNLMNNALKYSAKIEAPQIKIGSEKVNGKNVFFIADNGIGIASEYHDKIFESFSRLAGDGYKGTGIGLAIVKRIIEKHEGEIWVESEPGKGAKFNFYLN</sequence>
<dbReference type="Pfam" id="PF00512">
    <property type="entry name" value="HisKA"/>
    <property type="match status" value="1"/>
</dbReference>
<evidence type="ECO:0000259" key="11">
    <source>
        <dbReference type="PROSITE" id="PS50109"/>
    </source>
</evidence>
<dbReference type="SMART" id="SM00388">
    <property type="entry name" value="HisKA"/>
    <property type="match status" value="1"/>
</dbReference>
<dbReference type="Gene3D" id="3.30.450.20">
    <property type="entry name" value="PAS domain"/>
    <property type="match status" value="1"/>
</dbReference>
<dbReference type="Proteomes" id="UP001597131">
    <property type="component" value="Unassembled WGS sequence"/>
</dbReference>
<dbReference type="InterPro" id="IPR036097">
    <property type="entry name" value="HisK_dim/P_sf"/>
</dbReference>
<dbReference type="RefSeq" id="WP_380745771.1">
    <property type="nucleotide sequence ID" value="NZ_JBHTLI010000002.1"/>
</dbReference>
<keyword evidence="9" id="KW-0675">Receptor</keyword>
<dbReference type="InterPro" id="IPR043150">
    <property type="entry name" value="Phytochrome_PHY_sf"/>
</dbReference>
<dbReference type="InterPro" id="IPR036890">
    <property type="entry name" value="HATPase_C_sf"/>
</dbReference>
<keyword evidence="13" id="KW-1185">Reference proteome</keyword>
<dbReference type="GO" id="GO:0005524">
    <property type="term" value="F:ATP binding"/>
    <property type="evidence" value="ECO:0007669"/>
    <property type="project" value="UniProtKB-KW"/>
</dbReference>
<keyword evidence="12" id="KW-0067">ATP-binding</keyword>
<keyword evidence="8" id="KW-0157">Chromophore</keyword>
<dbReference type="Gene3D" id="3.30.450.40">
    <property type="match status" value="1"/>
</dbReference>
<proteinExistence type="inferred from homology"/>
<dbReference type="SUPFAM" id="SSF55874">
    <property type="entry name" value="ATPase domain of HSP90 chaperone/DNA topoisomerase II/histidine kinase"/>
    <property type="match status" value="1"/>
</dbReference>
<dbReference type="Pfam" id="PF02518">
    <property type="entry name" value="HATPase_c"/>
    <property type="match status" value="1"/>
</dbReference>
<dbReference type="EMBL" id="JBHTLI010000002">
    <property type="protein sequence ID" value="MFD1096278.1"/>
    <property type="molecule type" value="Genomic_DNA"/>
</dbReference>
<dbReference type="PROSITE" id="PS50109">
    <property type="entry name" value="HIS_KIN"/>
    <property type="match status" value="1"/>
</dbReference>
<dbReference type="InterPro" id="IPR029016">
    <property type="entry name" value="GAF-like_dom_sf"/>
</dbReference>
<dbReference type="InterPro" id="IPR016132">
    <property type="entry name" value="Phyto_chromo_attachment"/>
</dbReference>
<dbReference type="InterPro" id="IPR001294">
    <property type="entry name" value="Phytochrome"/>
</dbReference>
<keyword evidence="7" id="KW-0418">Kinase</keyword>
<dbReference type="InterPro" id="IPR003018">
    <property type="entry name" value="GAF"/>
</dbReference>
<dbReference type="InterPro" id="IPR003661">
    <property type="entry name" value="HisK_dim/P_dom"/>
</dbReference>
<evidence type="ECO:0000256" key="2">
    <source>
        <dbReference type="ARBA" id="ARBA00006402"/>
    </source>
</evidence>
<dbReference type="InterPro" id="IPR013654">
    <property type="entry name" value="PAS_2"/>
</dbReference>
<dbReference type="SUPFAM" id="SSF47384">
    <property type="entry name" value="Homodimeric domain of signal transducing histidine kinase"/>
    <property type="match status" value="1"/>
</dbReference>
<dbReference type="Gene3D" id="3.30.450.270">
    <property type="match status" value="1"/>
</dbReference>
<evidence type="ECO:0000256" key="1">
    <source>
        <dbReference type="ARBA" id="ARBA00000085"/>
    </source>
</evidence>
<evidence type="ECO:0000256" key="7">
    <source>
        <dbReference type="ARBA" id="ARBA00022777"/>
    </source>
</evidence>
<evidence type="ECO:0000256" key="9">
    <source>
        <dbReference type="ARBA" id="ARBA00023170"/>
    </source>
</evidence>
<comment type="catalytic activity">
    <reaction evidence="1">
        <text>ATP + protein L-histidine = ADP + protein N-phospho-L-histidine.</text>
        <dbReference type="EC" id="2.7.13.3"/>
    </reaction>
</comment>
<dbReference type="SUPFAM" id="SSF55781">
    <property type="entry name" value="GAF domain-like"/>
    <property type="match status" value="2"/>
</dbReference>
<gene>
    <name evidence="12" type="ORF">ACFQ3Q_11000</name>
</gene>
<accession>A0ABW3NR04</accession>
<comment type="similarity">
    <text evidence="2">In the N-terminal section; belongs to the phytochrome family.</text>
</comment>
<dbReference type="EC" id="2.7.13.3" evidence="3"/>
<dbReference type="Gene3D" id="1.10.287.130">
    <property type="match status" value="1"/>
</dbReference>
<dbReference type="InterPro" id="IPR013515">
    <property type="entry name" value="Phytochrome_cen-reg"/>
</dbReference>
<evidence type="ECO:0000256" key="8">
    <source>
        <dbReference type="ARBA" id="ARBA00022991"/>
    </source>
</evidence>
<evidence type="ECO:0000256" key="6">
    <source>
        <dbReference type="ARBA" id="ARBA00022679"/>
    </source>
</evidence>
<dbReference type="PRINTS" id="PR01033">
    <property type="entry name" value="PHYTOCHROME"/>
</dbReference>
<evidence type="ECO:0000256" key="3">
    <source>
        <dbReference type="ARBA" id="ARBA00012438"/>
    </source>
</evidence>
<feature type="domain" description="Phytochrome chromophore attachment site" evidence="10">
    <location>
        <begin position="144"/>
        <end position="306"/>
    </location>
</feature>
<dbReference type="SUPFAM" id="SSF55785">
    <property type="entry name" value="PYP-like sensor domain (PAS domain)"/>
    <property type="match status" value="1"/>
</dbReference>
<feature type="domain" description="Histidine kinase" evidence="11">
    <location>
        <begin position="527"/>
        <end position="738"/>
    </location>
</feature>
<organism evidence="12 13">
    <name type="scientific">Salegentibacter chungangensis</name>
    <dbReference type="NCBI Taxonomy" id="1335724"/>
    <lineage>
        <taxon>Bacteria</taxon>
        <taxon>Pseudomonadati</taxon>
        <taxon>Bacteroidota</taxon>
        <taxon>Flavobacteriia</taxon>
        <taxon>Flavobacteriales</taxon>
        <taxon>Flavobacteriaceae</taxon>
        <taxon>Salegentibacter</taxon>
    </lineage>
</organism>
<comment type="caution">
    <text evidence="12">The sequence shown here is derived from an EMBL/GenBank/DDBJ whole genome shotgun (WGS) entry which is preliminary data.</text>
</comment>
<dbReference type="PANTHER" id="PTHR42878">
    <property type="entry name" value="TWO-COMPONENT HISTIDINE KINASE"/>
    <property type="match status" value="1"/>
</dbReference>
<dbReference type="Pfam" id="PF00360">
    <property type="entry name" value="PHY"/>
    <property type="match status" value="1"/>
</dbReference>
<dbReference type="Gene3D" id="3.30.565.10">
    <property type="entry name" value="Histidine kinase-like ATPase, C-terminal domain"/>
    <property type="match status" value="1"/>
</dbReference>
<evidence type="ECO:0000256" key="5">
    <source>
        <dbReference type="ARBA" id="ARBA00022606"/>
    </source>
</evidence>
<dbReference type="CDD" id="cd00082">
    <property type="entry name" value="HisKA"/>
    <property type="match status" value="1"/>
</dbReference>
<keyword evidence="12" id="KW-0547">Nucleotide-binding</keyword>
<dbReference type="PROSITE" id="PS50046">
    <property type="entry name" value="PHYTOCHROME_2"/>
    <property type="match status" value="1"/>
</dbReference>
<protein>
    <recommendedName>
        <fullName evidence="3">histidine kinase</fullName>
        <ecNumber evidence="3">2.7.13.3</ecNumber>
    </recommendedName>
</protein>
<dbReference type="InterPro" id="IPR005467">
    <property type="entry name" value="His_kinase_dom"/>
</dbReference>
<dbReference type="Pfam" id="PF08446">
    <property type="entry name" value="PAS_2"/>
    <property type="match status" value="1"/>
</dbReference>
<dbReference type="Pfam" id="PF01590">
    <property type="entry name" value="GAF"/>
    <property type="match status" value="1"/>
</dbReference>
<dbReference type="SMART" id="SM00387">
    <property type="entry name" value="HATPase_c"/>
    <property type="match status" value="1"/>
</dbReference>
<keyword evidence="4" id="KW-0600">Photoreceptor protein</keyword>
<keyword evidence="5" id="KW-0716">Sensory transduction</keyword>
<dbReference type="SMART" id="SM00065">
    <property type="entry name" value="GAF"/>
    <property type="match status" value="1"/>
</dbReference>
<keyword evidence="6" id="KW-0808">Transferase</keyword>
<reference evidence="13" key="1">
    <citation type="journal article" date="2019" name="Int. J. Syst. Evol. Microbiol.">
        <title>The Global Catalogue of Microorganisms (GCM) 10K type strain sequencing project: providing services to taxonomists for standard genome sequencing and annotation.</title>
        <authorList>
            <consortium name="The Broad Institute Genomics Platform"/>
            <consortium name="The Broad Institute Genome Sequencing Center for Infectious Disease"/>
            <person name="Wu L."/>
            <person name="Ma J."/>
        </authorList>
    </citation>
    <scope>NUCLEOTIDE SEQUENCE [LARGE SCALE GENOMIC DNA]</scope>
    <source>
        <strain evidence="13">CCUG 64793</strain>
    </source>
</reference>
<evidence type="ECO:0000256" key="4">
    <source>
        <dbReference type="ARBA" id="ARBA00022543"/>
    </source>
</evidence>
<dbReference type="InterPro" id="IPR050351">
    <property type="entry name" value="BphY/WalK/GraS-like"/>
</dbReference>
<dbReference type="InterPro" id="IPR035965">
    <property type="entry name" value="PAS-like_dom_sf"/>
</dbReference>
<evidence type="ECO:0000313" key="12">
    <source>
        <dbReference type="EMBL" id="MFD1096278.1"/>
    </source>
</evidence>
<name>A0ABW3NR04_9FLAO</name>
<dbReference type="PANTHER" id="PTHR42878:SF15">
    <property type="entry name" value="BACTERIOPHYTOCHROME"/>
    <property type="match status" value="1"/>
</dbReference>